<keyword evidence="2" id="KW-1185">Reference proteome</keyword>
<dbReference type="RefSeq" id="XP_003173696.1">
    <property type="nucleotide sequence ID" value="XM_003173648.1"/>
</dbReference>
<dbReference type="eggNOG" id="ENOG502RM9A">
    <property type="taxonomic scope" value="Eukaryota"/>
</dbReference>
<dbReference type="AlphaFoldDB" id="E4UU99"/>
<dbReference type="OrthoDB" id="3912356at2759"/>
<dbReference type="OMA" id="AALWICR"/>
<gene>
    <name evidence="1" type="ORF">MGYG_03869</name>
</gene>
<dbReference type="HOGENOM" id="CLU_060349_0_0_1"/>
<accession>E4UU99</accession>
<evidence type="ECO:0008006" key="3">
    <source>
        <dbReference type="Google" id="ProtNLM"/>
    </source>
</evidence>
<proteinExistence type="predicted"/>
<dbReference type="Proteomes" id="UP000002669">
    <property type="component" value="Unassembled WGS sequence"/>
</dbReference>
<sequence>MNTTVALWIWRRLRSSCFWLPDDGEVEIPPFVSHSKECFQLVSDQPENSLHQNHSEHDYLLYESHLSEDQPQPKGQLEPVLDEPQHPIHSLSADILYYLAVAFLPVNDTASLALTCKAAFIAVDGKKVLQEWQSQPLACRAEFLRGLERDFPGHILCYQCAKFHSRFQSEYQDVECDFNSCQMYYGQCSYRVLYKCAKEIVNHYRFGPRYGRSERELIPKTLYSISKPEDDVKGIDCIDLKCVGEGDNVNLIFRRYIWVEYDLSNPKSREAAKYVVLMNSLHILGPHWRMDNLTDEIPPTSYCCKWCGAEREHSIVHLRDKPGYAALRSTLWENVGQCENTEHGLWTHVCDDWLMHREEEQYVPIRQCDLTYLYAFVGDASCADRERYYDPSVEF</sequence>
<dbReference type="VEuPathDB" id="FungiDB:MGYG_03869"/>
<evidence type="ECO:0000313" key="2">
    <source>
        <dbReference type="Proteomes" id="UP000002669"/>
    </source>
</evidence>
<dbReference type="STRING" id="535722.E4UU99"/>
<protein>
    <recommendedName>
        <fullName evidence="3">F-box domain-containing protein</fullName>
    </recommendedName>
</protein>
<name>E4UU99_ARTGP</name>
<evidence type="ECO:0000313" key="1">
    <source>
        <dbReference type="EMBL" id="EFR00866.1"/>
    </source>
</evidence>
<dbReference type="EMBL" id="DS989824">
    <property type="protein sequence ID" value="EFR00866.1"/>
    <property type="molecule type" value="Genomic_DNA"/>
</dbReference>
<reference evidence="2" key="1">
    <citation type="journal article" date="2012" name="MBio">
        <title>Comparative genome analysis of Trichophyton rubrum and related dermatophytes reveals candidate genes involved in infection.</title>
        <authorList>
            <person name="Martinez D.A."/>
            <person name="Oliver B.G."/>
            <person name="Graeser Y."/>
            <person name="Goldberg J.M."/>
            <person name="Li W."/>
            <person name="Martinez-Rossi N.M."/>
            <person name="Monod M."/>
            <person name="Shelest E."/>
            <person name="Barton R.C."/>
            <person name="Birch E."/>
            <person name="Brakhage A.A."/>
            <person name="Chen Z."/>
            <person name="Gurr S.J."/>
            <person name="Heiman D."/>
            <person name="Heitman J."/>
            <person name="Kosti I."/>
            <person name="Rossi A."/>
            <person name="Saif S."/>
            <person name="Samalova M."/>
            <person name="Saunders C.W."/>
            <person name="Shea T."/>
            <person name="Summerbell R.C."/>
            <person name="Xu J."/>
            <person name="Young S."/>
            <person name="Zeng Q."/>
            <person name="Birren B.W."/>
            <person name="Cuomo C.A."/>
            <person name="White T.C."/>
        </authorList>
    </citation>
    <scope>NUCLEOTIDE SEQUENCE [LARGE SCALE GENOMIC DNA]</scope>
    <source>
        <strain evidence="2">ATCC MYA-4604 / CBS 118893</strain>
    </source>
</reference>
<dbReference type="GeneID" id="10028979"/>
<organism evidence="2">
    <name type="scientific">Arthroderma gypseum (strain ATCC MYA-4604 / CBS 118893)</name>
    <name type="common">Microsporum gypseum</name>
    <dbReference type="NCBI Taxonomy" id="535722"/>
    <lineage>
        <taxon>Eukaryota</taxon>
        <taxon>Fungi</taxon>
        <taxon>Dikarya</taxon>
        <taxon>Ascomycota</taxon>
        <taxon>Pezizomycotina</taxon>
        <taxon>Eurotiomycetes</taxon>
        <taxon>Eurotiomycetidae</taxon>
        <taxon>Onygenales</taxon>
        <taxon>Arthrodermataceae</taxon>
        <taxon>Nannizzia</taxon>
    </lineage>
</organism>
<dbReference type="InParanoid" id="E4UU99"/>